<accession>A0A0D0CFM5</accession>
<organism evidence="1 2">
    <name type="scientific">Paxillus rubicundulus Ve08.2h10</name>
    <dbReference type="NCBI Taxonomy" id="930991"/>
    <lineage>
        <taxon>Eukaryota</taxon>
        <taxon>Fungi</taxon>
        <taxon>Dikarya</taxon>
        <taxon>Basidiomycota</taxon>
        <taxon>Agaricomycotina</taxon>
        <taxon>Agaricomycetes</taxon>
        <taxon>Agaricomycetidae</taxon>
        <taxon>Boletales</taxon>
        <taxon>Paxilineae</taxon>
        <taxon>Paxillaceae</taxon>
        <taxon>Paxillus</taxon>
    </lineage>
</organism>
<protein>
    <submittedName>
        <fullName evidence="1">Uncharacterized protein</fullName>
    </submittedName>
</protein>
<dbReference type="AlphaFoldDB" id="A0A0D0CFM5"/>
<dbReference type="HOGENOM" id="CLU_133979_0_0_1"/>
<evidence type="ECO:0000313" key="1">
    <source>
        <dbReference type="EMBL" id="KIK74213.1"/>
    </source>
</evidence>
<proteinExistence type="predicted"/>
<reference evidence="1 2" key="1">
    <citation type="submission" date="2014-04" db="EMBL/GenBank/DDBJ databases">
        <authorList>
            <consortium name="DOE Joint Genome Institute"/>
            <person name="Kuo A."/>
            <person name="Kohler A."/>
            <person name="Jargeat P."/>
            <person name="Nagy L.G."/>
            <person name="Floudas D."/>
            <person name="Copeland A."/>
            <person name="Barry K.W."/>
            <person name="Cichocki N."/>
            <person name="Veneault-Fourrey C."/>
            <person name="LaButti K."/>
            <person name="Lindquist E.A."/>
            <person name="Lipzen A."/>
            <person name="Lundell T."/>
            <person name="Morin E."/>
            <person name="Murat C."/>
            <person name="Sun H."/>
            <person name="Tunlid A."/>
            <person name="Henrissat B."/>
            <person name="Grigoriev I.V."/>
            <person name="Hibbett D.S."/>
            <person name="Martin F."/>
            <person name="Nordberg H.P."/>
            <person name="Cantor M.N."/>
            <person name="Hua S.X."/>
        </authorList>
    </citation>
    <scope>NUCLEOTIDE SEQUENCE [LARGE SCALE GENOMIC DNA]</scope>
    <source>
        <strain evidence="1 2">Ve08.2h10</strain>
    </source>
</reference>
<evidence type="ECO:0000313" key="2">
    <source>
        <dbReference type="Proteomes" id="UP000054538"/>
    </source>
</evidence>
<reference evidence="2" key="2">
    <citation type="submission" date="2015-01" db="EMBL/GenBank/DDBJ databases">
        <title>Evolutionary Origins and Diversification of the Mycorrhizal Mutualists.</title>
        <authorList>
            <consortium name="DOE Joint Genome Institute"/>
            <consortium name="Mycorrhizal Genomics Consortium"/>
            <person name="Kohler A."/>
            <person name="Kuo A."/>
            <person name="Nagy L.G."/>
            <person name="Floudas D."/>
            <person name="Copeland A."/>
            <person name="Barry K.W."/>
            <person name="Cichocki N."/>
            <person name="Veneault-Fourrey C."/>
            <person name="LaButti K."/>
            <person name="Lindquist E.A."/>
            <person name="Lipzen A."/>
            <person name="Lundell T."/>
            <person name="Morin E."/>
            <person name="Murat C."/>
            <person name="Riley R."/>
            <person name="Ohm R."/>
            <person name="Sun H."/>
            <person name="Tunlid A."/>
            <person name="Henrissat B."/>
            <person name="Grigoriev I.V."/>
            <person name="Hibbett D.S."/>
            <person name="Martin F."/>
        </authorList>
    </citation>
    <scope>NUCLEOTIDE SEQUENCE [LARGE SCALE GENOMIC DNA]</scope>
    <source>
        <strain evidence="2">Ve08.2h10</strain>
    </source>
</reference>
<gene>
    <name evidence="1" type="ORF">PAXRUDRAFT_176391</name>
</gene>
<dbReference type="EMBL" id="KN829066">
    <property type="protein sequence ID" value="KIK74213.1"/>
    <property type="molecule type" value="Genomic_DNA"/>
</dbReference>
<name>A0A0D0CFM5_9AGAM</name>
<dbReference type="InParanoid" id="A0A0D0CFM5"/>
<dbReference type="OrthoDB" id="2678283at2759"/>
<sequence>MKWWKAFLVPQFQDYMATLNNPWEIVDTITYAQKLWDANFPKIKHMVHYKNDPVSYLLKQHIYNWQSGFAVRAEKAVAAFFDRYPVFDESKDRAAYVEWAVPKPMEEVDDHGRAVLVPPLDYPYMWEEYEDENPNNLVSISLVTGGYT</sequence>
<dbReference type="Proteomes" id="UP000054538">
    <property type="component" value="Unassembled WGS sequence"/>
</dbReference>
<keyword evidence="2" id="KW-1185">Reference proteome</keyword>